<dbReference type="EMBL" id="DAAMGM010000030">
    <property type="protein sequence ID" value="HAC6576952.1"/>
    <property type="molecule type" value="Genomic_DNA"/>
</dbReference>
<proteinExistence type="predicted"/>
<keyword evidence="1" id="KW-0732">Signal</keyword>
<name>A0A701ZJ62_SALER</name>
<reference evidence="2" key="2">
    <citation type="submission" date="2018-07" db="EMBL/GenBank/DDBJ databases">
        <authorList>
            <consortium name="NCBI Pathogen Detection Project"/>
        </authorList>
    </citation>
    <scope>NUCLEOTIDE SEQUENCE</scope>
    <source>
        <strain evidence="2">232-84</strain>
    </source>
</reference>
<dbReference type="AlphaFoldDB" id="A0A701ZJ62"/>
<accession>A0A701ZJ62</accession>
<sequence length="139" mass="16245">MKSFIKYFFVFSCLWSELSFAVGETQWDGDFTIEELGEQLNDGSQVFLRYNFKINSKNNYASLSMTTWHAPFTCIGEYYLKVDAGILKLYYLGVEKKLCPYPSPQFEISRKGTSYYIKGMQFSYSLPGKWLPLQKVIRK</sequence>
<protein>
    <submittedName>
        <fullName evidence="2">Uncharacterized protein</fullName>
    </submittedName>
</protein>
<gene>
    <name evidence="2" type="ORF">G0B27_22755</name>
</gene>
<evidence type="ECO:0000313" key="2">
    <source>
        <dbReference type="EMBL" id="HAC6576952.1"/>
    </source>
</evidence>
<reference evidence="2" key="1">
    <citation type="journal article" date="2018" name="Genome Biol.">
        <title>SKESA: strategic k-mer extension for scrupulous assemblies.</title>
        <authorList>
            <person name="Souvorov A."/>
            <person name="Agarwala R."/>
            <person name="Lipman D.J."/>
        </authorList>
    </citation>
    <scope>NUCLEOTIDE SEQUENCE</scope>
    <source>
        <strain evidence="2">232-84</strain>
    </source>
</reference>
<dbReference type="RefSeq" id="WP_079793382.1">
    <property type="nucleotide sequence ID" value="NZ_MXNY01000031.1"/>
</dbReference>
<comment type="caution">
    <text evidence="2">The sequence shown here is derived from an EMBL/GenBank/DDBJ whole genome shotgun (WGS) entry which is preliminary data.</text>
</comment>
<feature type="signal peptide" evidence="1">
    <location>
        <begin position="1"/>
        <end position="21"/>
    </location>
</feature>
<feature type="chain" id="PRO_5028183580" evidence="1">
    <location>
        <begin position="22"/>
        <end position="139"/>
    </location>
</feature>
<organism evidence="2">
    <name type="scientific">Salmonella enterica</name>
    <name type="common">Salmonella choleraesuis</name>
    <dbReference type="NCBI Taxonomy" id="28901"/>
    <lineage>
        <taxon>Bacteria</taxon>
        <taxon>Pseudomonadati</taxon>
        <taxon>Pseudomonadota</taxon>
        <taxon>Gammaproteobacteria</taxon>
        <taxon>Enterobacterales</taxon>
        <taxon>Enterobacteriaceae</taxon>
        <taxon>Salmonella</taxon>
    </lineage>
</organism>
<evidence type="ECO:0000256" key="1">
    <source>
        <dbReference type="SAM" id="SignalP"/>
    </source>
</evidence>